<sequence>MQHFSVLQYSDILQSCAIRTTLASLLVDKCDGNVVVVVFQPRFFKLIFAPHRTLDEIHRQPGCCINLFWTQLTQIITANITKYRCKLRFRSSSPMLTLNSLFNCCDGLLTLPQHSIHKTLSVLCGPCKIVPKGEIQDDDGVNHQICKTYPHGPLEAPRCQGRSACVQPDE</sequence>
<accession>A0A5B7CYM5</accession>
<dbReference type="AlphaFoldDB" id="A0A5B7CYM5"/>
<gene>
    <name evidence="1" type="ORF">E2C01_007632</name>
</gene>
<name>A0A5B7CYM5_PORTR</name>
<dbReference type="EMBL" id="VSRR010000384">
    <property type="protein sequence ID" value="MPC14857.1"/>
    <property type="molecule type" value="Genomic_DNA"/>
</dbReference>
<organism evidence="1 2">
    <name type="scientific">Portunus trituberculatus</name>
    <name type="common">Swimming crab</name>
    <name type="synonym">Neptunus trituberculatus</name>
    <dbReference type="NCBI Taxonomy" id="210409"/>
    <lineage>
        <taxon>Eukaryota</taxon>
        <taxon>Metazoa</taxon>
        <taxon>Ecdysozoa</taxon>
        <taxon>Arthropoda</taxon>
        <taxon>Crustacea</taxon>
        <taxon>Multicrustacea</taxon>
        <taxon>Malacostraca</taxon>
        <taxon>Eumalacostraca</taxon>
        <taxon>Eucarida</taxon>
        <taxon>Decapoda</taxon>
        <taxon>Pleocyemata</taxon>
        <taxon>Brachyura</taxon>
        <taxon>Eubrachyura</taxon>
        <taxon>Portunoidea</taxon>
        <taxon>Portunidae</taxon>
        <taxon>Portuninae</taxon>
        <taxon>Portunus</taxon>
    </lineage>
</organism>
<keyword evidence="2" id="KW-1185">Reference proteome</keyword>
<evidence type="ECO:0000313" key="1">
    <source>
        <dbReference type="EMBL" id="MPC14857.1"/>
    </source>
</evidence>
<reference evidence="1 2" key="1">
    <citation type="submission" date="2019-05" db="EMBL/GenBank/DDBJ databases">
        <title>Another draft genome of Portunus trituberculatus and its Hox gene families provides insights of decapod evolution.</title>
        <authorList>
            <person name="Jeong J.-H."/>
            <person name="Song I."/>
            <person name="Kim S."/>
            <person name="Choi T."/>
            <person name="Kim D."/>
            <person name="Ryu S."/>
            <person name="Kim W."/>
        </authorList>
    </citation>
    <scope>NUCLEOTIDE SEQUENCE [LARGE SCALE GENOMIC DNA]</scope>
    <source>
        <tissue evidence="1">Muscle</tissue>
    </source>
</reference>
<evidence type="ECO:0000313" key="2">
    <source>
        <dbReference type="Proteomes" id="UP000324222"/>
    </source>
</evidence>
<protein>
    <submittedName>
        <fullName evidence="1">Uncharacterized protein</fullName>
    </submittedName>
</protein>
<dbReference type="Proteomes" id="UP000324222">
    <property type="component" value="Unassembled WGS sequence"/>
</dbReference>
<proteinExistence type="predicted"/>
<comment type="caution">
    <text evidence="1">The sequence shown here is derived from an EMBL/GenBank/DDBJ whole genome shotgun (WGS) entry which is preliminary data.</text>
</comment>